<name>A0A2S2QGY5_9HEMI</name>
<gene>
    <name evidence="1" type="ORF">g.96756</name>
</gene>
<dbReference type="AlphaFoldDB" id="A0A2S2QGY5"/>
<accession>A0A2S2QGY5</accession>
<organism evidence="1">
    <name type="scientific">Sipha flava</name>
    <name type="common">yellow sugarcane aphid</name>
    <dbReference type="NCBI Taxonomy" id="143950"/>
    <lineage>
        <taxon>Eukaryota</taxon>
        <taxon>Metazoa</taxon>
        <taxon>Ecdysozoa</taxon>
        <taxon>Arthropoda</taxon>
        <taxon>Hexapoda</taxon>
        <taxon>Insecta</taxon>
        <taxon>Pterygota</taxon>
        <taxon>Neoptera</taxon>
        <taxon>Paraneoptera</taxon>
        <taxon>Hemiptera</taxon>
        <taxon>Sternorrhyncha</taxon>
        <taxon>Aphidomorpha</taxon>
        <taxon>Aphidoidea</taxon>
        <taxon>Aphididae</taxon>
        <taxon>Sipha</taxon>
    </lineage>
</organism>
<sequence length="108" mass="12398">MPNFVYFHHIAYSTFGIILNAQAKLILCILPSGFWHFVHIFFGQNYYLRTNENRPFIKCTGISQNTGFSTFPIKAVIGGSRGPDPPRNFQKLKHFSGEYNLLIINCIK</sequence>
<dbReference type="EMBL" id="GGMS01007826">
    <property type="protein sequence ID" value="MBY77029.1"/>
    <property type="molecule type" value="Transcribed_RNA"/>
</dbReference>
<proteinExistence type="predicted"/>
<reference evidence="1" key="1">
    <citation type="submission" date="2018-04" db="EMBL/GenBank/DDBJ databases">
        <title>Transcriptome assembly of Sipha flava.</title>
        <authorList>
            <person name="Scully E.D."/>
            <person name="Geib S.M."/>
            <person name="Palmer N.A."/>
            <person name="Koch K."/>
            <person name="Bradshaw J."/>
            <person name="Heng-Moss T."/>
            <person name="Sarath G."/>
        </authorList>
    </citation>
    <scope>NUCLEOTIDE SEQUENCE</scope>
</reference>
<evidence type="ECO:0000313" key="1">
    <source>
        <dbReference type="EMBL" id="MBY77029.1"/>
    </source>
</evidence>
<protein>
    <submittedName>
        <fullName evidence="1">Uncharacterized protein</fullName>
    </submittedName>
</protein>